<dbReference type="InterPro" id="IPR016939">
    <property type="entry name" value="Ribosomal_mS23_fun"/>
</dbReference>
<gene>
    <name evidence="9" type="ORF">SCHPADRAFT_850179</name>
</gene>
<organism evidence="9 10">
    <name type="scientific">Schizopora paradoxa</name>
    <dbReference type="NCBI Taxonomy" id="27342"/>
    <lineage>
        <taxon>Eukaryota</taxon>
        <taxon>Fungi</taxon>
        <taxon>Dikarya</taxon>
        <taxon>Basidiomycota</taxon>
        <taxon>Agaricomycotina</taxon>
        <taxon>Agaricomycetes</taxon>
        <taxon>Hymenochaetales</taxon>
        <taxon>Schizoporaceae</taxon>
        <taxon>Schizopora</taxon>
    </lineage>
</organism>
<comment type="similarity">
    <text evidence="2">Belongs to the mitochondrion-specific ribosomal protein mS23 family.</text>
</comment>
<evidence type="ECO:0000256" key="8">
    <source>
        <dbReference type="SAM" id="MobiDB-lite"/>
    </source>
</evidence>
<reference evidence="9 10" key="1">
    <citation type="submission" date="2015-04" db="EMBL/GenBank/DDBJ databases">
        <title>Complete genome sequence of Schizopora paradoxa KUC8140, a cosmopolitan wood degrader in East Asia.</title>
        <authorList>
            <consortium name="DOE Joint Genome Institute"/>
            <person name="Min B."/>
            <person name="Park H."/>
            <person name="Jang Y."/>
            <person name="Kim J.-J."/>
            <person name="Kim K.H."/>
            <person name="Pangilinan J."/>
            <person name="Lipzen A."/>
            <person name="Riley R."/>
            <person name="Grigoriev I.V."/>
            <person name="Spatafora J.W."/>
            <person name="Choi I.-G."/>
        </authorList>
    </citation>
    <scope>NUCLEOTIDE SEQUENCE [LARGE SCALE GENOMIC DNA]</scope>
    <source>
        <strain evidence="9 10">KUC8140</strain>
    </source>
</reference>
<dbReference type="OrthoDB" id="5542239at2759"/>
<keyword evidence="10" id="KW-1185">Reference proteome</keyword>
<keyword evidence="5" id="KW-0687">Ribonucleoprotein</keyword>
<name>A0A0H2RST6_9AGAM</name>
<dbReference type="PANTHER" id="PTHR37799:SF1">
    <property type="entry name" value="SMALL RIBOSOMAL SUBUNIT PROTEIN MS23"/>
    <property type="match status" value="1"/>
</dbReference>
<dbReference type="InParanoid" id="A0A0H2RST6"/>
<evidence type="ECO:0000256" key="3">
    <source>
        <dbReference type="ARBA" id="ARBA00022980"/>
    </source>
</evidence>
<dbReference type="GO" id="GO:0005763">
    <property type="term" value="C:mitochondrial small ribosomal subunit"/>
    <property type="evidence" value="ECO:0007669"/>
    <property type="project" value="InterPro"/>
</dbReference>
<dbReference type="Pfam" id="PF13741">
    <property type="entry name" value="MRP-S25"/>
    <property type="match status" value="1"/>
</dbReference>
<dbReference type="AlphaFoldDB" id="A0A0H2RST6"/>
<evidence type="ECO:0000256" key="4">
    <source>
        <dbReference type="ARBA" id="ARBA00023128"/>
    </source>
</evidence>
<dbReference type="PANTHER" id="PTHR37799">
    <property type="entry name" value="37S RIBOSOMAL PROTEIN S25, MITOCHONDRIAL"/>
    <property type="match status" value="1"/>
</dbReference>
<dbReference type="FunCoup" id="A0A0H2RST6">
    <property type="interactions" value="235"/>
</dbReference>
<evidence type="ECO:0000313" key="10">
    <source>
        <dbReference type="Proteomes" id="UP000053477"/>
    </source>
</evidence>
<accession>A0A0H2RST6</accession>
<protein>
    <recommendedName>
        <fullName evidence="6">Small ribosomal subunit protein mS23</fullName>
    </recommendedName>
    <alternativeName>
        <fullName evidence="7">37S ribosomal protein S25, mitochondrial</fullName>
    </alternativeName>
</protein>
<sequence>MVRRVATQVHRQVGRLLQSKYIQQEPAWYQAVLDHPPIPLPPRAPPKRSDFDLPKARRQIGHPPQKPEKPRALPVVYVEDELRRQFFRDHPFEAFRERNLLEDGMIEAEHPIRGAAWKMLSQRTNNPKPEDAVRFAVNLHTHHGKSLSDAYLIAVAQFRSLRSEQRIATVAAAAEAEAYEATFGPTETEKGFEREEEHLKTLEDGGATVQESVEARKRWKMIVGGTGNPGKWSLGEDYTRLWKEGVRPNYVSSLSAPAEQTEVPAEARFELLQLQNSLKQ</sequence>
<evidence type="ECO:0000256" key="7">
    <source>
        <dbReference type="ARBA" id="ARBA00035421"/>
    </source>
</evidence>
<proteinExistence type="inferred from homology"/>
<evidence type="ECO:0000256" key="2">
    <source>
        <dbReference type="ARBA" id="ARBA00009864"/>
    </source>
</evidence>
<keyword evidence="4" id="KW-0496">Mitochondrion</keyword>
<feature type="region of interest" description="Disordered" evidence="8">
    <location>
        <begin position="38"/>
        <end position="70"/>
    </location>
</feature>
<dbReference type="Proteomes" id="UP000053477">
    <property type="component" value="Unassembled WGS sequence"/>
</dbReference>
<dbReference type="EMBL" id="KQ085935">
    <property type="protein sequence ID" value="KLO15060.1"/>
    <property type="molecule type" value="Genomic_DNA"/>
</dbReference>
<dbReference type="GO" id="GO:0003735">
    <property type="term" value="F:structural constituent of ribosome"/>
    <property type="evidence" value="ECO:0007669"/>
    <property type="project" value="InterPro"/>
</dbReference>
<evidence type="ECO:0000256" key="6">
    <source>
        <dbReference type="ARBA" id="ARBA00035137"/>
    </source>
</evidence>
<dbReference type="STRING" id="27342.A0A0H2RST6"/>
<evidence type="ECO:0000313" key="9">
    <source>
        <dbReference type="EMBL" id="KLO15060.1"/>
    </source>
</evidence>
<evidence type="ECO:0000256" key="1">
    <source>
        <dbReference type="ARBA" id="ARBA00004173"/>
    </source>
</evidence>
<keyword evidence="3" id="KW-0689">Ribosomal protein</keyword>
<comment type="subcellular location">
    <subcellularLocation>
        <location evidence="1">Mitochondrion</location>
    </subcellularLocation>
</comment>
<evidence type="ECO:0000256" key="5">
    <source>
        <dbReference type="ARBA" id="ARBA00023274"/>
    </source>
</evidence>